<comment type="caution">
    <text evidence="2">The sequence shown here is derived from an EMBL/GenBank/DDBJ whole genome shotgun (WGS) entry which is preliminary data.</text>
</comment>
<feature type="compositionally biased region" description="Basic residues" evidence="1">
    <location>
        <begin position="101"/>
        <end position="111"/>
    </location>
</feature>
<reference evidence="2 3" key="1">
    <citation type="submission" date="2020-07" db="EMBL/GenBank/DDBJ databases">
        <title>Comparative genomics of pyrophilous fungi reveals a link between fire events and developmental genes.</title>
        <authorList>
            <consortium name="DOE Joint Genome Institute"/>
            <person name="Steindorff A.S."/>
            <person name="Carver A."/>
            <person name="Calhoun S."/>
            <person name="Stillman K."/>
            <person name="Liu H."/>
            <person name="Lipzen A."/>
            <person name="Pangilinan J."/>
            <person name="Labutti K."/>
            <person name="Bruns T.D."/>
            <person name="Grigoriev I.V."/>
        </authorList>
    </citation>
    <scope>NUCLEOTIDE SEQUENCE [LARGE SCALE GENOMIC DNA]</scope>
    <source>
        <strain evidence="2 3">CBS 144469</strain>
    </source>
</reference>
<name>A0A8H6HET7_9AGAR</name>
<dbReference type="AlphaFoldDB" id="A0A8H6HET7"/>
<feature type="compositionally biased region" description="Basic and acidic residues" evidence="1">
    <location>
        <begin position="18"/>
        <end position="29"/>
    </location>
</feature>
<sequence length="285" mass="32783">MSRKKLATSQKQESASQVEERLAKRRETSRLSSQKHYYKSLTESREKAAARAKLYRARKKSLLISSTLEERQNASRKYSKKHYYKDIVKTRLNCAERARRYRAAKKGRQQKHVSPPSLPASAPNLRPAPIPTAPRKYLISSLELAQRTTHVRVAMLGSGERAVYNPSIYHLHFLPPHLRLRHPNTVLDSANLRSYHHVLLPQLRLRHPSTVLNCANLCSYHHFLLRHLRLRHPNTVPDCANLRSRLHRPAGSAQTTSAPRAPYPHFPPPPCFHFHPTGNQLEEKA</sequence>
<evidence type="ECO:0000313" key="2">
    <source>
        <dbReference type="EMBL" id="KAF6745725.1"/>
    </source>
</evidence>
<feature type="compositionally biased region" description="Polar residues" evidence="1">
    <location>
        <begin position="7"/>
        <end position="17"/>
    </location>
</feature>
<proteinExistence type="predicted"/>
<protein>
    <submittedName>
        <fullName evidence="2">Uncharacterized protein</fullName>
    </submittedName>
</protein>
<accession>A0A8H6HET7</accession>
<dbReference type="Proteomes" id="UP000521943">
    <property type="component" value="Unassembled WGS sequence"/>
</dbReference>
<feature type="region of interest" description="Disordered" evidence="1">
    <location>
        <begin position="1"/>
        <end position="44"/>
    </location>
</feature>
<evidence type="ECO:0000313" key="3">
    <source>
        <dbReference type="Proteomes" id="UP000521943"/>
    </source>
</evidence>
<feature type="region of interest" description="Disordered" evidence="1">
    <location>
        <begin position="101"/>
        <end position="125"/>
    </location>
</feature>
<dbReference type="EMBL" id="JACGCI010000101">
    <property type="protein sequence ID" value="KAF6745725.1"/>
    <property type="molecule type" value="Genomic_DNA"/>
</dbReference>
<gene>
    <name evidence="2" type="ORF">DFP72DRAFT_1077154</name>
</gene>
<evidence type="ECO:0000256" key="1">
    <source>
        <dbReference type="SAM" id="MobiDB-lite"/>
    </source>
</evidence>
<keyword evidence="3" id="KW-1185">Reference proteome</keyword>
<organism evidence="2 3">
    <name type="scientific">Ephemerocybe angulata</name>
    <dbReference type="NCBI Taxonomy" id="980116"/>
    <lineage>
        <taxon>Eukaryota</taxon>
        <taxon>Fungi</taxon>
        <taxon>Dikarya</taxon>
        <taxon>Basidiomycota</taxon>
        <taxon>Agaricomycotina</taxon>
        <taxon>Agaricomycetes</taxon>
        <taxon>Agaricomycetidae</taxon>
        <taxon>Agaricales</taxon>
        <taxon>Agaricineae</taxon>
        <taxon>Psathyrellaceae</taxon>
        <taxon>Ephemerocybe</taxon>
    </lineage>
</organism>